<accession>A0ABS4AG86</accession>
<sequence>MDRIALGLIASGLFLILGIVVSVLGGTPTGTSSTYAALGAAFSGSAIVAGLAILERRAFAPAGRIRA</sequence>
<dbReference type="RefSeq" id="WP_209380284.1">
    <property type="nucleotide sequence ID" value="NZ_JAGIZB010000013.1"/>
</dbReference>
<name>A0ABS4AG86_9PROT</name>
<keyword evidence="1" id="KW-0472">Membrane</keyword>
<keyword evidence="3" id="KW-1185">Reference proteome</keyword>
<evidence type="ECO:0000313" key="3">
    <source>
        <dbReference type="Proteomes" id="UP000681594"/>
    </source>
</evidence>
<organism evidence="2 3">
    <name type="scientific">Pararoseomonas baculiformis</name>
    <dbReference type="NCBI Taxonomy" id="2820812"/>
    <lineage>
        <taxon>Bacteria</taxon>
        <taxon>Pseudomonadati</taxon>
        <taxon>Pseudomonadota</taxon>
        <taxon>Alphaproteobacteria</taxon>
        <taxon>Acetobacterales</taxon>
        <taxon>Acetobacteraceae</taxon>
        <taxon>Pararoseomonas</taxon>
    </lineage>
</organism>
<dbReference type="EMBL" id="JAGIZB010000013">
    <property type="protein sequence ID" value="MBP0446015.1"/>
    <property type="molecule type" value="Genomic_DNA"/>
</dbReference>
<gene>
    <name evidence="2" type="ORF">J8J14_14655</name>
</gene>
<protein>
    <submittedName>
        <fullName evidence="2">Uncharacterized protein</fullName>
    </submittedName>
</protein>
<keyword evidence="1" id="KW-1133">Transmembrane helix</keyword>
<reference evidence="2 3" key="1">
    <citation type="submission" date="2021-03" db="EMBL/GenBank/DDBJ databases">
        <authorList>
            <person name="So Y."/>
        </authorList>
    </citation>
    <scope>NUCLEOTIDE SEQUENCE [LARGE SCALE GENOMIC DNA]</scope>
    <source>
        <strain evidence="2 3">SSH11</strain>
    </source>
</reference>
<evidence type="ECO:0000313" key="2">
    <source>
        <dbReference type="EMBL" id="MBP0446015.1"/>
    </source>
</evidence>
<proteinExistence type="predicted"/>
<keyword evidence="1" id="KW-0812">Transmembrane</keyword>
<feature type="transmembrane region" description="Helical" evidence="1">
    <location>
        <begin position="35"/>
        <end position="54"/>
    </location>
</feature>
<comment type="caution">
    <text evidence="2">The sequence shown here is derived from an EMBL/GenBank/DDBJ whole genome shotgun (WGS) entry which is preliminary data.</text>
</comment>
<evidence type="ECO:0000256" key="1">
    <source>
        <dbReference type="SAM" id="Phobius"/>
    </source>
</evidence>
<dbReference type="Proteomes" id="UP000681594">
    <property type="component" value="Unassembled WGS sequence"/>
</dbReference>